<evidence type="ECO:0000256" key="1">
    <source>
        <dbReference type="SAM" id="MobiDB-lite"/>
    </source>
</evidence>
<reference evidence="2" key="2">
    <citation type="journal article" date="2022" name="Hortic Res">
        <title>The genome of Dioscorea zingiberensis sheds light on the biosynthesis, origin and evolution of the medicinally important diosgenin saponins.</title>
        <authorList>
            <person name="Li Y."/>
            <person name="Tan C."/>
            <person name="Li Z."/>
            <person name="Guo J."/>
            <person name="Li S."/>
            <person name="Chen X."/>
            <person name="Wang C."/>
            <person name="Dai X."/>
            <person name="Yang H."/>
            <person name="Song W."/>
            <person name="Hou L."/>
            <person name="Xu J."/>
            <person name="Tong Z."/>
            <person name="Xu A."/>
            <person name="Yuan X."/>
            <person name="Wang W."/>
            <person name="Yang Q."/>
            <person name="Chen L."/>
            <person name="Sun Z."/>
            <person name="Wang K."/>
            <person name="Pan B."/>
            <person name="Chen J."/>
            <person name="Bao Y."/>
            <person name="Liu F."/>
            <person name="Qi X."/>
            <person name="Gang D.R."/>
            <person name="Wen J."/>
            <person name="Li J."/>
        </authorList>
    </citation>
    <scope>NUCLEOTIDE SEQUENCE</scope>
    <source>
        <strain evidence="2">Dzin_1.0</strain>
    </source>
</reference>
<comment type="caution">
    <text evidence="2">The sequence shown here is derived from an EMBL/GenBank/DDBJ whole genome shotgun (WGS) entry which is preliminary data.</text>
</comment>
<sequence>MPPRCRSAAAQCHLEALRRPTLPTRASQQHRPEPGFTLSAGDATSPPPRACSIAAWPPTRSDHPAANAACPPVLHAPVSATARQQRPRVAFACPYRLRPEPPLSVRPALHRDQAAPRLALEYRRLPVRPCEQIWQPRGRGAEISDPLFVSGENSDR</sequence>
<evidence type="ECO:0000313" key="2">
    <source>
        <dbReference type="EMBL" id="KAJ0985567.1"/>
    </source>
</evidence>
<gene>
    <name evidence="2" type="ORF">J5N97_003923</name>
</gene>
<proteinExistence type="predicted"/>
<feature type="region of interest" description="Disordered" evidence="1">
    <location>
        <begin position="16"/>
        <end position="50"/>
    </location>
</feature>
<dbReference type="EMBL" id="JAGGNH010000001">
    <property type="protein sequence ID" value="KAJ0985567.1"/>
    <property type="molecule type" value="Genomic_DNA"/>
</dbReference>
<dbReference type="Proteomes" id="UP001085076">
    <property type="component" value="Miscellaneous, Linkage group lg01"/>
</dbReference>
<keyword evidence="3" id="KW-1185">Reference proteome</keyword>
<accession>A0A9D5D6W4</accession>
<reference evidence="2" key="1">
    <citation type="submission" date="2021-03" db="EMBL/GenBank/DDBJ databases">
        <authorList>
            <person name="Li Z."/>
            <person name="Yang C."/>
        </authorList>
    </citation>
    <scope>NUCLEOTIDE SEQUENCE</scope>
    <source>
        <strain evidence="2">Dzin_1.0</strain>
        <tissue evidence="2">Leaf</tissue>
    </source>
</reference>
<protein>
    <submittedName>
        <fullName evidence="2">Uncharacterized protein</fullName>
    </submittedName>
</protein>
<organism evidence="2 3">
    <name type="scientific">Dioscorea zingiberensis</name>
    <dbReference type="NCBI Taxonomy" id="325984"/>
    <lineage>
        <taxon>Eukaryota</taxon>
        <taxon>Viridiplantae</taxon>
        <taxon>Streptophyta</taxon>
        <taxon>Embryophyta</taxon>
        <taxon>Tracheophyta</taxon>
        <taxon>Spermatophyta</taxon>
        <taxon>Magnoliopsida</taxon>
        <taxon>Liliopsida</taxon>
        <taxon>Dioscoreales</taxon>
        <taxon>Dioscoreaceae</taxon>
        <taxon>Dioscorea</taxon>
    </lineage>
</organism>
<name>A0A9D5D6W4_9LILI</name>
<evidence type="ECO:0000313" key="3">
    <source>
        <dbReference type="Proteomes" id="UP001085076"/>
    </source>
</evidence>
<dbReference type="AlphaFoldDB" id="A0A9D5D6W4"/>